<protein>
    <submittedName>
        <fullName evidence="3">Phenazine biosynthesis protein</fullName>
    </submittedName>
</protein>
<dbReference type="RefSeq" id="WP_107601023.1">
    <property type="nucleotide sequence ID" value="NZ_JBOILH010000001.1"/>
</dbReference>
<organism evidence="3 4">
    <name type="scientific">Staphylococcus succinus</name>
    <dbReference type="NCBI Taxonomy" id="61015"/>
    <lineage>
        <taxon>Bacteria</taxon>
        <taxon>Bacillati</taxon>
        <taxon>Bacillota</taxon>
        <taxon>Bacilli</taxon>
        <taxon>Bacillales</taxon>
        <taxon>Staphylococcaceae</taxon>
        <taxon>Staphylococcus</taxon>
    </lineage>
</organism>
<evidence type="ECO:0000256" key="1">
    <source>
        <dbReference type="ARBA" id="ARBA00008270"/>
    </source>
</evidence>
<comment type="similarity">
    <text evidence="1">Belongs to the PhzF family.</text>
</comment>
<dbReference type="EMBL" id="PZFR01000054">
    <property type="protein sequence ID" value="PTI68440.1"/>
    <property type="molecule type" value="Genomic_DNA"/>
</dbReference>
<accession>A0ABX5IME2</accession>
<dbReference type="PANTHER" id="PTHR13774">
    <property type="entry name" value="PHENAZINE BIOSYNTHESIS PROTEIN"/>
    <property type="match status" value="1"/>
</dbReference>
<name>A0ABX5IME2_9STAP</name>
<dbReference type="Proteomes" id="UP000240859">
    <property type="component" value="Unassembled WGS sequence"/>
</dbReference>
<sequence length="257" mass="28466">MKQYIVDAFADKNFEGNPAAVCILEKWPDDLLLLNIAKENNLSETAFISKADGFKKLRWFTPGGEIELCGHATLATAFVLINYIDTTKENVTFSTLSGDLIVTKKNGLFEMVFPAYDLKPVEIENKLTQAIGIKPKEVYLGRDLLCILESEQQVIDLDPDMDKVKELDGLLLQVTAQGSDVDCVSRTFAPKLNVDEDPVCGSGHCHIVPYWAEKLNKDSIIAYQASSRGGKLYTAFENSKVTLSGNVVLYAISDLYI</sequence>
<gene>
    <name evidence="3" type="ORF">BU057_08860</name>
</gene>
<dbReference type="Gene3D" id="3.10.310.10">
    <property type="entry name" value="Diaminopimelate Epimerase, Chain A, domain 1"/>
    <property type="match status" value="2"/>
</dbReference>
<dbReference type="NCBIfam" id="TIGR00654">
    <property type="entry name" value="PhzF_family"/>
    <property type="match status" value="1"/>
</dbReference>
<dbReference type="PANTHER" id="PTHR13774:SF17">
    <property type="entry name" value="PHENAZINE BIOSYNTHESIS-LIKE DOMAIN-CONTAINING PROTEIN"/>
    <property type="match status" value="1"/>
</dbReference>
<dbReference type="SUPFAM" id="SSF54506">
    <property type="entry name" value="Diaminopimelate epimerase-like"/>
    <property type="match status" value="1"/>
</dbReference>
<dbReference type="InterPro" id="IPR003719">
    <property type="entry name" value="Phenazine_PhzF-like"/>
</dbReference>
<dbReference type="PIRSF" id="PIRSF016184">
    <property type="entry name" value="PhzC_PhzF"/>
    <property type="match status" value="1"/>
</dbReference>
<keyword evidence="4" id="KW-1185">Reference proteome</keyword>
<reference evidence="3 4" key="1">
    <citation type="journal article" date="2016" name="Front. Microbiol.">
        <title>Comprehensive Phylogenetic Analysis of Bovine Non-aureus Staphylococci Species Based on Whole-Genome Sequencing.</title>
        <authorList>
            <person name="Naushad S."/>
            <person name="Barkema H.W."/>
            <person name="Luby C."/>
            <person name="Condas L.A."/>
            <person name="Nobrega D.B."/>
            <person name="Carson D.A."/>
            <person name="De Buck J."/>
        </authorList>
    </citation>
    <scope>NUCLEOTIDE SEQUENCE [LARGE SCALE GENOMIC DNA]</scope>
    <source>
        <strain evidence="3 4">SNUC 1084</strain>
    </source>
</reference>
<dbReference type="Pfam" id="PF02567">
    <property type="entry name" value="PhzC-PhzF"/>
    <property type="match status" value="1"/>
</dbReference>
<evidence type="ECO:0000256" key="2">
    <source>
        <dbReference type="ARBA" id="ARBA00023235"/>
    </source>
</evidence>
<proteinExistence type="inferred from homology"/>
<evidence type="ECO:0000313" key="3">
    <source>
        <dbReference type="EMBL" id="PTI68440.1"/>
    </source>
</evidence>
<evidence type="ECO:0000313" key="4">
    <source>
        <dbReference type="Proteomes" id="UP000240859"/>
    </source>
</evidence>
<keyword evidence="2" id="KW-0413">Isomerase</keyword>
<comment type="caution">
    <text evidence="3">The sequence shown here is derived from an EMBL/GenBank/DDBJ whole genome shotgun (WGS) entry which is preliminary data.</text>
</comment>